<sequence length="134" mass="14182">MGCSCSLCCLSGECSRGAPIGQRQRVHDTFLDGGARGNPGPGGAGSTIAVGGLVTKPLFIKWVGSVSLAVAATTNNVAEYKGLLYGLRIAQAYNLNGHHVVGDHRPWSYSTEEVASGQAIHERYLEPYMMMQSP</sequence>
<evidence type="ECO:0008006" key="3">
    <source>
        <dbReference type="Google" id="ProtNLM"/>
    </source>
</evidence>
<gene>
    <name evidence="1" type="ORF">PM001_LOCUS30948</name>
</gene>
<dbReference type="Proteomes" id="UP001162060">
    <property type="component" value="Unassembled WGS sequence"/>
</dbReference>
<proteinExistence type="predicted"/>
<dbReference type="EMBL" id="CAKLBY020000338">
    <property type="protein sequence ID" value="CAK7945798.1"/>
    <property type="molecule type" value="Genomic_DNA"/>
</dbReference>
<accession>A0AAV1VHX9</accession>
<dbReference type="SUPFAM" id="SSF53098">
    <property type="entry name" value="Ribonuclease H-like"/>
    <property type="match status" value="1"/>
</dbReference>
<protein>
    <recommendedName>
        <fullName evidence="3">RNase H type-1 domain-containing protein</fullName>
    </recommendedName>
</protein>
<comment type="caution">
    <text evidence="1">The sequence shown here is derived from an EMBL/GenBank/DDBJ whole genome shotgun (WGS) entry which is preliminary data.</text>
</comment>
<dbReference type="Gene3D" id="3.30.420.10">
    <property type="entry name" value="Ribonuclease H-like superfamily/Ribonuclease H"/>
    <property type="match status" value="1"/>
</dbReference>
<name>A0AAV1VHX9_9STRA</name>
<organism evidence="1 2">
    <name type="scientific">Peronospora matthiolae</name>
    <dbReference type="NCBI Taxonomy" id="2874970"/>
    <lineage>
        <taxon>Eukaryota</taxon>
        <taxon>Sar</taxon>
        <taxon>Stramenopiles</taxon>
        <taxon>Oomycota</taxon>
        <taxon>Peronosporomycetes</taxon>
        <taxon>Peronosporales</taxon>
        <taxon>Peronosporaceae</taxon>
        <taxon>Peronospora</taxon>
    </lineage>
</organism>
<evidence type="ECO:0000313" key="2">
    <source>
        <dbReference type="Proteomes" id="UP001162060"/>
    </source>
</evidence>
<dbReference type="InterPro" id="IPR012337">
    <property type="entry name" value="RNaseH-like_sf"/>
</dbReference>
<dbReference type="AlphaFoldDB" id="A0AAV1VHX9"/>
<evidence type="ECO:0000313" key="1">
    <source>
        <dbReference type="EMBL" id="CAK7945798.1"/>
    </source>
</evidence>
<reference evidence="1" key="1">
    <citation type="submission" date="2024-01" db="EMBL/GenBank/DDBJ databases">
        <authorList>
            <person name="Webb A."/>
        </authorList>
    </citation>
    <scope>NUCLEOTIDE SEQUENCE</scope>
    <source>
        <strain evidence="1">Pm1</strain>
    </source>
</reference>
<dbReference type="GO" id="GO:0003676">
    <property type="term" value="F:nucleic acid binding"/>
    <property type="evidence" value="ECO:0007669"/>
    <property type="project" value="InterPro"/>
</dbReference>
<dbReference type="InterPro" id="IPR036397">
    <property type="entry name" value="RNaseH_sf"/>
</dbReference>